<dbReference type="RefSeq" id="WP_129081024.1">
    <property type="nucleotide sequence ID" value="NZ_CP041070.1"/>
</dbReference>
<reference evidence="7 8" key="1">
    <citation type="submission" date="2017-10" db="EMBL/GenBank/DDBJ databases">
        <title>Genomics of the genus Arcobacter.</title>
        <authorList>
            <person name="Perez-Cataluna A."/>
            <person name="Figueras M.J."/>
        </authorList>
    </citation>
    <scope>NUCLEOTIDE SEQUENCE [LARGE SCALE GENOMIC DNA]</scope>
    <source>
        <strain evidence="7 8">DSM 24636</strain>
    </source>
</reference>
<evidence type="ECO:0000259" key="6">
    <source>
        <dbReference type="SMART" id="SM01144"/>
    </source>
</evidence>
<comment type="similarity">
    <text evidence="5">Belongs to the TDD superfamily. DTWD2 family.</text>
</comment>
<dbReference type="PANTHER" id="PTHR21392">
    <property type="entry name" value="TRNA-URIDINE AMINOCARBOXYPROPYLTRANSFERASE 2"/>
    <property type="match status" value="1"/>
</dbReference>
<dbReference type="SMART" id="SM01144">
    <property type="entry name" value="DTW"/>
    <property type="match status" value="1"/>
</dbReference>
<feature type="domain" description="DTW" evidence="6">
    <location>
        <begin position="10"/>
        <end position="208"/>
    </location>
</feature>
<dbReference type="OrthoDB" id="268835at2"/>
<proteinExistence type="inferred from homology"/>
<sequence length="220" mass="25779">MILDNFELISREVCYKCYRPKSSCMCSFIDKIDTNTKFVILMHPKEYRKTKNGTGHLTNLSLKNSEIYVGIDFSKHKEINKIIENPKLNSYLLYPSKESINLDSQKLSLNNKKNVIFIVDSTWSCSKKMIRLSENLKKLPKLSFDYKNESAFKIKTQPNLYCLSTIESVFCILKLLDKQKIESIKEKNFNNFLKPFSKMVEYQLQCAKRSEIRNKAIVNE</sequence>
<dbReference type="InterPro" id="IPR039262">
    <property type="entry name" value="DTWD2/TAPT"/>
</dbReference>
<dbReference type="EMBL" id="PDKO01000001">
    <property type="protein sequence ID" value="RXJ64888.1"/>
    <property type="molecule type" value="Genomic_DNA"/>
</dbReference>
<dbReference type="GO" id="GO:0008033">
    <property type="term" value="P:tRNA processing"/>
    <property type="evidence" value="ECO:0007669"/>
    <property type="project" value="UniProtKB-KW"/>
</dbReference>
<evidence type="ECO:0000313" key="8">
    <source>
        <dbReference type="Proteomes" id="UP000290191"/>
    </source>
</evidence>
<name>A0A4V1LQJ2_9BACT</name>
<dbReference type="AlphaFoldDB" id="A0A4V1LQJ2"/>
<keyword evidence="4" id="KW-0819">tRNA processing</keyword>
<dbReference type="InterPro" id="IPR005636">
    <property type="entry name" value="DTW"/>
</dbReference>
<comment type="caution">
    <text evidence="7">The sequence shown here is derived from an EMBL/GenBank/DDBJ whole genome shotgun (WGS) entry which is preliminary data.</text>
</comment>
<evidence type="ECO:0000256" key="2">
    <source>
        <dbReference type="ARBA" id="ARBA00022679"/>
    </source>
</evidence>
<keyword evidence="3" id="KW-0949">S-adenosyl-L-methionine</keyword>
<dbReference type="PANTHER" id="PTHR21392:SF0">
    <property type="entry name" value="TRNA-URIDINE AMINOCARBOXYPROPYLTRANSFERASE 2"/>
    <property type="match status" value="1"/>
</dbReference>
<evidence type="ECO:0000313" key="7">
    <source>
        <dbReference type="EMBL" id="RXJ64888.1"/>
    </source>
</evidence>
<keyword evidence="2" id="KW-0808">Transferase</keyword>
<evidence type="ECO:0000256" key="3">
    <source>
        <dbReference type="ARBA" id="ARBA00022691"/>
    </source>
</evidence>
<keyword evidence="8" id="KW-1185">Reference proteome</keyword>
<dbReference type="STRING" id="877500.GCA_000935065_02457"/>
<dbReference type="EC" id="2.5.1.25" evidence="1"/>
<evidence type="ECO:0000256" key="1">
    <source>
        <dbReference type="ARBA" id="ARBA00012386"/>
    </source>
</evidence>
<dbReference type="GO" id="GO:0016432">
    <property type="term" value="F:tRNA-uridine aminocarboxypropyltransferase activity"/>
    <property type="evidence" value="ECO:0007669"/>
    <property type="project" value="UniProtKB-EC"/>
</dbReference>
<protein>
    <recommendedName>
        <fullName evidence="1">tRNA-uridine aminocarboxypropyltransferase</fullName>
        <ecNumber evidence="1">2.5.1.25</ecNumber>
    </recommendedName>
</protein>
<dbReference type="Pfam" id="PF03942">
    <property type="entry name" value="DTW"/>
    <property type="match status" value="1"/>
</dbReference>
<evidence type="ECO:0000256" key="4">
    <source>
        <dbReference type="ARBA" id="ARBA00022694"/>
    </source>
</evidence>
<dbReference type="Proteomes" id="UP000290191">
    <property type="component" value="Unassembled WGS sequence"/>
</dbReference>
<accession>A0A4V1LQJ2</accession>
<organism evidence="7 8">
    <name type="scientific">Halarcobacter anaerophilus</name>
    <dbReference type="NCBI Taxonomy" id="877500"/>
    <lineage>
        <taxon>Bacteria</taxon>
        <taxon>Pseudomonadati</taxon>
        <taxon>Campylobacterota</taxon>
        <taxon>Epsilonproteobacteria</taxon>
        <taxon>Campylobacterales</taxon>
        <taxon>Arcobacteraceae</taxon>
        <taxon>Halarcobacter</taxon>
    </lineage>
</organism>
<gene>
    <name evidence="7" type="ORF">CRV06_01330</name>
</gene>
<evidence type="ECO:0000256" key="5">
    <source>
        <dbReference type="ARBA" id="ARBA00034489"/>
    </source>
</evidence>